<evidence type="ECO:0000313" key="3">
    <source>
        <dbReference type="EMBL" id="PZG40877.1"/>
    </source>
</evidence>
<dbReference type="RefSeq" id="WP_111169419.1">
    <property type="nucleotide sequence ID" value="NZ_POUA01000189.1"/>
</dbReference>
<proteinExistence type="predicted"/>
<name>A0A2W2H3Q2_9ACTN</name>
<gene>
    <name evidence="3" type="ORF">C1I98_22485</name>
</gene>
<organism evidence="3 4">
    <name type="scientific">Spongiactinospora gelatinilytica</name>
    <dbReference type="NCBI Taxonomy" id="2666298"/>
    <lineage>
        <taxon>Bacteria</taxon>
        <taxon>Bacillati</taxon>
        <taxon>Actinomycetota</taxon>
        <taxon>Actinomycetes</taxon>
        <taxon>Streptosporangiales</taxon>
        <taxon>Streptosporangiaceae</taxon>
        <taxon>Spongiactinospora</taxon>
    </lineage>
</organism>
<keyword evidence="2" id="KW-0472">Membrane</keyword>
<feature type="region of interest" description="Disordered" evidence="1">
    <location>
        <begin position="203"/>
        <end position="225"/>
    </location>
</feature>
<keyword evidence="2" id="KW-1133">Transmembrane helix</keyword>
<dbReference type="Proteomes" id="UP000248544">
    <property type="component" value="Unassembled WGS sequence"/>
</dbReference>
<evidence type="ECO:0000256" key="1">
    <source>
        <dbReference type="SAM" id="MobiDB-lite"/>
    </source>
</evidence>
<comment type="caution">
    <text evidence="3">The sequence shown here is derived from an EMBL/GenBank/DDBJ whole genome shotgun (WGS) entry which is preliminary data.</text>
</comment>
<protein>
    <submittedName>
        <fullName evidence="3">Uncharacterized protein</fullName>
    </submittedName>
</protein>
<accession>A0A2W2H3Q2</accession>
<evidence type="ECO:0000313" key="4">
    <source>
        <dbReference type="Proteomes" id="UP000248544"/>
    </source>
</evidence>
<reference evidence="3 4" key="1">
    <citation type="submission" date="2018-01" db="EMBL/GenBank/DDBJ databases">
        <title>Draft genome sequence of Sphaerisporangium sp. 7K107.</title>
        <authorList>
            <person name="Sahin N."/>
            <person name="Saygin H."/>
            <person name="Ay H."/>
        </authorList>
    </citation>
    <scope>NUCLEOTIDE SEQUENCE [LARGE SCALE GENOMIC DNA]</scope>
    <source>
        <strain evidence="3 4">7K107</strain>
    </source>
</reference>
<dbReference type="AlphaFoldDB" id="A0A2W2H3Q2"/>
<keyword evidence="2" id="KW-0812">Transmembrane</keyword>
<keyword evidence="4" id="KW-1185">Reference proteome</keyword>
<feature type="transmembrane region" description="Helical" evidence="2">
    <location>
        <begin position="339"/>
        <end position="357"/>
    </location>
</feature>
<evidence type="ECO:0000256" key="2">
    <source>
        <dbReference type="SAM" id="Phobius"/>
    </source>
</evidence>
<dbReference type="EMBL" id="POUA01000189">
    <property type="protein sequence ID" value="PZG40877.1"/>
    <property type="molecule type" value="Genomic_DNA"/>
</dbReference>
<sequence>MDLTESPRATTELQRGAEALLAHLAAGGATPVLPATFADVDGYWLPPALEALVALMAGQDALGPLAKAAQRDERRTALFLCLALAVAGQGDRIHASWLGIAFGELSADRPVAHGQRALWVTAARGAYGPAGKIFVLRKLDAVDLPDQTDVDGWLAALIPGNPAVVIPHSLVDYPELAEIPALADPTQAAAKLARLRGRCVEITSSKRPEESASPPPRNGSGRPVSAWAHDEPLAVLRSLIGSGGPEGPMGSLVGHLRDDLSPGADPDLAAAALHVVAPIVRSVAEELSAATRSAPPTRITVPILGHDILLLPEGPDPRSLAEAERRITESGVPKRRGPWPGYAVAALGIVLGVAAFLVPMMLLLLPGVALCAFAGHLLWRAHGQSRADGDYVRARTTELRELADGAVWAMHEYAREADTRAKLAADDLTDLTRLIRRGPRAA</sequence>